<keyword evidence="2" id="KW-0238">DNA-binding</keyword>
<evidence type="ECO:0000259" key="4">
    <source>
        <dbReference type="PROSITE" id="PS50949"/>
    </source>
</evidence>
<dbReference type="Gene3D" id="1.20.120.530">
    <property type="entry name" value="GntR ligand-binding domain-like"/>
    <property type="match status" value="1"/>
</dbReference>
<reference evidence="5 6" key="1">
    <citation type="submission" date="2023-07" db="EMBL/GenBank/DDBJ databases">
        <title>Sequencing the genomes of 1000 actinobacteria strains.</title>
        <authorList>
            <person name="Klenk H.-P."/>
        </authorList>
    </citation>
    <scope>NUCLEOTIDE SEQUENCE [LARGE SCALE GENOMIC DNA]</scope>
    <source>
        <strain evidence="5 6">DSM 44388</strain>
    </source>
</reference>
<dbReference type="SUPFAM" id="SSF46785">
    <property type="entry name" value="Winged helix' DNA-binding domain"/>
    <property type="match status" value="1"/>
</dbReference>
<dbReference type="PRINTS" id="PR00035">
    <property type="entry name" value="HTHGNTR"/>
</dbReference>
<dbReference type="SMART" id="SM00895">
    <property type="entry name" value="FCD"/>
    <property type="match status" value="1"/>
</dbReference>
<dbReference type="PROSITE" id="PS50949">
    <property type="entry name" value="HTH_GNTR"/>
    <property type="match status" value="1"/>
</dbReference>
<dbReference type="CDD" id="cd07377">
    <property type="entry name" value="WHTH_GntR"/>
    <property type="match status" value="1"/>
</dbReference>
<evidence type="ECO:0000256" key="3">
    <source>
        <dbReference type="ARBA" id="ARBA00023163"/>
    </source>
</evidence>
<dbReference type="InterPro" id="IPR008920">
    <property type="entry name" value="TF_FadR/GntR_C"/>
</dbReference>
<dbReference type="Pfam" id="PF00392">
    <property type="entry name" value="GntR"/>
    <property type="match status" value="1"/>
</dbReference>
<dbReference type="SMART" id="SM00345">
    <property type="entry name" value="HTH_GNTR"/>
    <property type="match status" value="1"/>
</dbReference>
<name>A0ABT9P9C6_9ACTN</name>
<dbReference type="RefSeq" id="WP_307247352.1">
    <property type="nucleotide sequence ID" value="NZ_JAUSQZ010000001.1"/>
</dbReference>
<protein>
    <submittedName>
        <fullName evidence="5">GntR family transcriptional repressor for pyruvate dehydrogenase complex</fullName>
    </submittedName>
</protein>
<dbReference type="InterPro" id="IPR036388">
    <property type="entry name" value="WH-like_DNA-bd_sf"/>
</dbReference>
<organism evidence="5 6">
    <name type="scientific">Kineosporia succinea</name>
    <dbReference type="NCBI Taxonomy" id="84632"/>
    <lineage>
        <taxon>Bacteria</taxon>
        <taxon>Bacillati</taxon>
        <taxon>Actinomycetota</taxon>
        <taxon>Actinomycetes</taxon>
        <taxon>Kineosporiales</taxon>
        <taxon>Kineosporiaceae</taxon>
        <taxon>Kineosporia</taxon>
    </lineage>
</organism>
<feature type="domain" description="HTH gntR-type" evidence="4">
    <location>
        <begin position="19"/>
        <end position="87"/>
    </location>
</feature>
<gene>
    <name evidence="5" type="ORF">J2S57_005046</name>
</gene>
<evidence type="ECO:0000313" key="6">
    <source>
        <dbReference type="Proteomes" id="UP001235712"/>
    </source>
</evidence>
<keyword evidence="1" id="KW-0805">Transcription regulation</keyword>
<dbReference type="InterPro" id="IPR000524">
    <property type="entry name" value="Tscrpt_reg_HTH_GntR"/>
</dbReference>
<dbReference type="PANTHER" id="PTHR43537">
    <property type="entry name" value="TRANSCRIPTIONAL REGULATOR, GNTR FAMILY"/>
    <property type="match status" value="1"/>
</dbReference>
<dbReference type="SUPFAM" id="SSF48008">
    <property type="entry name" value="GntR ligand-binding domain-like"/>
    <property type="match status" value="1"/>
</dbReference>
<evidence type="ECO:0000256" key="1">
    <source>
        <dbReference type="ARBA" id="ARBA00023015"/>
    </source>
</evidence>
<accession>A0ABT9P9C6</accession>
<dbReference type="PANTHER" id="PTHR43537:SF5">
    <property type="entry name" value="UXU OPERON TRANSCRIPTIONAL REGULATOR"/>
    <property type="match status" value="1"/>
</dbReference>
<keyword evidence="3" id="KW-0804">Transcription</keyword>
<evidence type="ECO:0000313" key="5">
    <source>
        <dbReference type="EMBL" id="MDP9829297.1"/>
    </source>
</evidence>
<proteinExistence type="predicted"/>
<dbReference type="EMBL" id="JAUSQZ010000001">
    <property type="protein sequence ID" value="MDP9829297.1"/>
    <property type="molecule type" value="Genomic_DNA"/>
</dbReference>
<dbReference type="Gene3D" id="1.10.10.10">
    <property type="entry name" value="Winged helix-like DNA-binding domain superfamily/Winged helix DNA-binding domain"/>
    <property type="match status" value="1"/>
</dbReference>
<keyword evidence="6" id="KW-1185">Reference proteome</keyword>
<comment type="caution">
    <text evidence="5">The sequence shown here is derived from an EMBL/GenBank/DDBJ whole genome shotgun (WGS) entry which is preliminary data.</text>
</comment>
<dbReference type="InterPro" id="IPR036390">
    <property type="entry name" value="WH_DNA-bd_sf"/>
</dbReference>
<dbReference type="InterPro" id="IPR011711">
    <property type="entry name" value="GntR_C"/>
</dbReference>
<dbReference type="Pfam" id="PF07729">
    <property type="entry name" value="FCD"/>
    <property type="match status" value="1"/>
</dbReference>
<dbReference type="Proteomes" id="UP001235712">
    <property type="component" value="Unassembled WGS sequence"/>
</dbReference>
<evidence type="ECO:0000256" key="2">
    <source>
        <dbReference type="ARBA" id="ARBA00023125"/>
    </source>
</evidence>
<keyword evidence="5" id="KW-0670">Pyruvate</keyword>
<sequence length="245" mass="26725">MVDNSRGLDSAFGGTIKSSTAMAEVTRRLLDYIASGSLAEGDRLPPERQLATHMGVGRSAVREALAALEILGIVTVRPGSGTYLSGGTSELLPQTLSWGILLHSDKTRELIEVRQGLETQAALLAATRISDTSLTALREHTETMENSLGDYHRFVTADMLFHHELASGADNVLLRDTLQSVRSLIRVWVERALNDDDHARLTLAEHRAILAGLEAHDPIAAAEAMRRHMTSATERLLPTLDDESR</sequence>